<evidence type="ECO:0000256" key="1">
    <source>
        <dbReference type="SAM" id="MobiDB-lite"/>
    </source>
</evidence>
<name>A0A9W6F2X7_9CHLO</name>
<comment type="caution">
    <text evidence="3">The sequence shown here is derived from an EMBL/GenBank/DDBJ whole genome shotgun (WGS) entry which is preliminary data.</text>
</comment>
<proteinExistence type="predicted"/>
<dbReference type="Proteomes" id="UP001165080">
    <property type="component" value="Unassembled WGS sequence"/>
</dbReference>
<dbReference type="PANTHER" id="PTHR31964:SF113">
    <property type="entry name" value="USPA DOMAIN-CONTAINING PROTEIN"/>
    <property type="match status" value="1"/>
</dbReference>
<dbReference type="EMBL" id="BRXU01000009">
    <property type="protein sequence ID" value="GLC54194.1"/>
    <property type="molecule type" value="Genomic_DNA"/>
</dbReference>
<dbReference type="AlphaFoldDB" id="A0A9W6F2X7"/>
<evidence type="ECO:0000259" key="2">
    <source>
        <dbReference type="Pfam" id="PF00582"/>
    </source>
</evidence>
<dbReference type="PANTHER" id="PTHR31964">
    <property type="entry name" value="ADENINE NUCLEOTIDE ALPHA HYDROLASES-LIKE SUPERFAMILY PROTEIN"/>
    <property type="match status" value="1"/>
</dbReference>
<dbReference type="CDD" id="cd00293">
    <property type="entry name" value="USP-like"/>
    <property type="match status" value="1"/>
</dbReference>
<reference evidence="3 4" key="1">
    <citation type="journal article" date="2023" name="Commun. Biol.">
        <title>Reorganization of the ancestral sex-determining regions during the evolution of trioecy in Pleodorina starrii.</title>
        <authorList>
            <person name="Takahashi K."/>
            <person name="Suzuki S."/>
            <person name="Kawai-Toyooka H."/>
            <person name="Yamamoto K."/>
            <person name="Hamaji T."/>
            <person name="Ootsuki R."/>
            <person name="Yamaguchi H."/>
            <person name="Kawachi M."/>
            <person name="Higashiyama T."/>
            <person name="Nozaki H."/>
        </authorList>
    </citation>
    <scope>NUCLEOTIDE SEQUENCE [LARGE SCALE GENOMIC DNA]</scope>
    <source>
        <strain evidence="3 4">NIES-4479</strain>
    </source>
</reference>
<feature type="compositionally biased region" description="Low complexity" evidence="1">
    <location>
        <begin position="68"/>
        <end position="84"/>
    </location>
</feature>
<protein>
    <recommendedName>
        <fullName evidence="2">UspA domain-containing protein</fullName>
    </recommendedName>
</protein>
<feature type="compositionally biased region" description="Polar residues" evidence="1">
    <location>
        <begin position="1"/>
        <end position="22"/>
    </location>
</feature>
<accession>A0A9W6F2X7</accession>
<dbReference type="Gene3D" id="3.40.50.620">
    <property type="entry name" value="HUPs"/>
    <property type="match status" value="2"/>
</dbReference>
<feature type="region of interest" description="Disordered" evidence="1">
    <location>
        <begin position="1"/>
        <end position="154"/>
    </location>
</feature>
<feature type="domain" description="UspA" evidence="2">
    <location>
        <begin position="221"/>
        <end position="394"/>
    </location>
</feature>
<dbReference type="InterPro" id="IPR006016">
    <property type="entry name" value="UspA"/>
</dbReference>
<dbReference type="InterPro" id="IPR014729">
    <property type="entry name" value="Rossmann-like_a/b/a_fold"/>
</dbReference>
<feature type="compositionally biased region" description="Polar residues" evidence="1">
    <location>
        <begin position="141"/>
        <end position="153"/>
    </location>
</feature>
<dbReference type="Pfam" id="PF00582">
    <property type="entry name" value="Usp"/>
    <property type="match status" value="1"/>
</dbReference>
<dbReference type="SUPFAM" id="SSF52402">
    <property type="entry name" value="Adenine nucleotide alpha hydrolases-like"/>
    <property type="match status" value="2"/>
</dbReference>
<evidence type="ECO:0000313" key="3">
    <source>
        <dbReference type="EMBL" id="GLC54194.1"/>
    </source>
</evidence>
<feature type="compositionally biased region" description="Low complexity" evidence="1">
    <location>
        <begin position="118"/>
        <end position="134"/>
    </location>
</feature>
<gene>
    <name evidence="3" type="primary">PLEST001668</name>
    <name evidence="3" type="ORF">PLESTB_000833600</name>
</gene>
<feature type="compositionally biased region" description="Gly residues" evidence="1">
    <location>
        <begin position="104"/>
        <end position="113"/>
    </location>
</feature>
<organism evidence="3 4">
    <name type="scientific">Pleodorina starrii</name>
    <dbReference type="NCBI Taxonomy" id="330485"/>
    <lineage>
        <taxon>Eukaryota</taxon>
        <taxon>Viridiplantae</taxon>
        <taxon>Chlorophyta</taxon>
        <taxon>core chlorophytes</taxon>
        <taxon>Chlorophyceae</taxon>
        <taxon>CS clade</taxon>
        <taxon>Chlamydomonadales</taxon>
        <taxon>Volvocaceae</taxon>
        <taxon>Pleodorina</taxon>
    </lineage>
</organism>
<keyword evidence="4" id="KW-1185">Reference proteome</keyword>
<sequence length="560" mass="58229">MRTSILVSTGRLTDSATGLWSRQRQRPSQPPASATAAASFLQPHPQCAPRPPRRLSFAAPLRATPDDASSGSAAGKSRPASPGPQTEAASEAPQAPRPPTGMSGSAGFGGAGGQSERAATAAAEATVAEAAATARQRPLVEQQQAPPTVSDFRTNPRVGAAAEAAAVAESEVAAAAAEAEVAVTAASAAAAHLHAASHSIDMLRTHPHEFSCEEPSTAGGTILVALDDTDDAAAAVDWVAKNLFIPGLDELRVVHVVCDPRTLQWQTSLGTSASGRPIALSSLDLGLSPPAGRGTYGDVEIDLHDYVARLNKAAEKVVERRCESLRQGGIKYEVELPRLPSARSAAGIAEALLDAVRRNDATLLVVASHGPGALAEYGSVSRFCYQHSTVPLLLMPSPETQAMACTRAAPADGGAARTAAAGGGAVGSEILLVVNHLEELANVWQWVADNCTRKGDRLAIWHVAGPSASGMPSLPIAIANQMRRRGMGDVSYRTMYSATGDPQDLAEQVCQEAACNSTVKLVVLLNYSRRGLIQEALHGSIASHLSRHCPKPLLLLQLPE</sequence>
<evidence type="ECO:0000313" key="4">
    <source>
        <dbReference type="Proteomes" id="UP001165080"/>
    </source>
</evidence>